<evidence type="ECO:0000313" key="1">
    <source>
        <dbReference type="EMBL" id="KAJ8876216.1"/>
    </source>
</evidence>
<dbReference type="PANTHER" id="PTHR46704:SF1">
    <property type="entry name" value="TELOMERE LENGTH REGULATION PROTEIN TEL2 HOMOLOG"/>
    <property type="match status" value="1"/>
</dbReference>
<gene>
    <name evidence="1" type="ORF">PR048_024126</name>
</gene>
<organism evidence="1 2">
    <name type="scientific">Dryococelus australis</name>
    <dbReference type="NCBI Taxonomy" id="614101"/>
    <lineage>
        <taxon>Eukaryota</taxon>
        <taxon>Metazoa</taxon>
        <taxon>Ecdysozoa</taxon>
        <taxon>Arthropoda</taxon>
        <taxon>Hexapoda</taxon>
        <taxon>Insecta</taxon>
        <taxon>Pterygota</taxon>
        <taxon>Neoptera</taxon>
        <taxon>Polyneoptera</taxon>
        <taxon>Phasmatodea</taxon>
        <taxon>Verophasmatodea</taxon>
        <taxon>Anareolatae</taxon>
        <taxon>Phasmatidae</taxon>
        <taxon>Eurycanthinae</taxon>
        <taxon>Dryococelus</taxon>
    </lineage>
</organism>
<dbReference type="Proteomes" id="UP001159363">
    <property type="component" value="Chromosome 8"/>
</dbReference>
<name>A0ABQ9GW46_9NEOP</name>
<evidence type="ECO:0000313" key="2">
    <source>
        <dbReference type="Proteomes" id="UP001159363"/>
    </source>
</evidence>
<proteinExistence type="predicted"/>
<comment type="caution">
    <text evidence="1">The sequence shown here is derived from an EMBL/GenBank/DDBJ whole genome shotgun (WGS) entry which is preliminary data.</text>
</comment>
<dbReference type="PANTHER" id="PTHR46704">
    <property type="entry name" value="CXC DOMAIN-CONTAINING PROTEIN-RELATED"/>
    <property type="match status" value="1"/>
</dbReference>
<accession>A0ABQ9GW46</accession>
<sequence>MSRPIWAHVNNCMQVFSGVKHAVNEQHVTLTSSRIERDNDDTHKVFQYIEQLNVLERDSNFRNAVTEVTYGKDLNQEMAEEVGSKIVSEMAKKIVTEFSSSKSKQVKPMKSVNVVSLKEDTFIIEPGILFQHLLFCAQTSGFNLKEVLCYELCTHPASLFDKCGHMREAGKSQLARYICEQLEVAGCTTKQAEAVADVTIVAEGVASAQKYPTAVIVYDIKQIREKLGEEVYSHMIFAHAMLGCDTTSKPFRFGKSDTIKLLNKNEIFKENAAVFKSVGKTEEEIQAAGHVAMDSLCSGCTGETLDEIRLRMFTPKATKSTSQVKPEVLPPTKDASALHSLRVYHQVQQ</sequence>
<reference evidence="1 2" key="1">
    <citation type="submission" date="2023-02" db="EMBL/GenBank/DDBJ databases">
        <title>LHISI_Scaffold_Assembly.</title>
        <authorList>
            <person name="Stuart O.P."/>
            <person name="Cleave R."/>
            <person name="Magrath M.J.L."/>
            <person name="Mikheyev A.S."/>
        </authorList>
    </citation>
    <scope>NUCLEOTIDE SEQUENCE [LARGE SCALE GENOMIC DNA]</scope>
    <source>
        <strain evidence="1">Daus_M_001</strain>
        <tissue evidence="1">Leg muscle</tissue>
    </source>
</reference>
<keyword evidence="2" id="KW-1185">Reference proteome</keyword>
<dbReference type="EMBL" id="JARBHB010000009">
    <property type="protein sequence ID" value="KAJ8876216.1"/>
    <property type="molecule type" value="Genomic_DNA"/>
</dbReference>
<protein>
    <submittedName>
        <fullName evidence="1">Uncharacterized protein</fullName>
    </submittedName>
</protein>